<dbReference type="Pfam" id="PF16264">
    <property type="entry name" value="SatD"/>
    <property type="match status" value="1"/>
</dbReference>
<organism evidence="1 2">
    <name type="scientific">Kocuria gwangalliensis</name>
    <dbReference type="NCBI Taxonomy" id="501592"/>
    <lineage>
        <taxon>Bacteria</taxon>
        <taxon>Bacillati</taxon>
        <taxon>Actinomycetota</taxon>
        <taxon>Actinomycetes</taxon>
        <taxon>Micrococcales</taxon>
        <taxon>Micrococcaceae</taxon>
        <taxon>Kocuria</taxon>
    </lineage>
</organism>
<protein>
    <recommendedName>
        <fullName evidence="3">Transcriptional regulator</fullName>
    </recommendedName>
</protein>
<dbReference type="InterPro" id="IPR032580">
    <property type="entry name" value="SatD"/>
</dbReference>
<accession>A0ABP8WQD9</accession>
<dbReference type="Gene3D" id="1.10.10.60">
    <property type="entry name" value="Homeodomain-like"/>
    <property type="match status" value="1"/>
</dbReference>
<proteinExistence type="predicted"/>
<evidence type="ECO:0000313" key="2">
    <source>
        <dbReference type="Proteomes" id="UP001501446"/>
    </source>
</evidence>
<evidence type="ECO:0000313" key="1">
    <source>
        <dbReference type="EMBL" id="GAA4692493.1"/>
    </source>
</evidence>
<dbReference type="RefSeq" id="WP_303382957.1">
    <property type="nucleotide sequence ID" value="NZ_BAABLN010000008.1"/>
</dbReference>
<gene>
    <name evidence="1" type="ORF">GCM10025781_07160</name>
</gene>
<name>A0ABP8WQD9_9MICC</name>
<keyword evidence="2" id="KW-1185">Reference proteome</keyword>
<sequence length="199" mass="21790">MYALTVDRRGSREDPESLAMLEHRDRFRSSFPGAVLGWQISAGDELQALYDEPQCVLDVVLALADEQEWHVGLGIGHVDTPLPENVNEATGQAFVSAREAVTASKDTGYPAVRGSDWATHAEAVLSLACAVRERRTETAKQATVLAQQGFTQQRIAQELDIAQSSVSRRLSSALWSQEQAVHPTVLTFLELANEHPEAP</sequence>
<dbReference type="EMBL" id="BAABLN010000008">
    <property type="protein sequence ID" value="GAA4692493.1"/>
    <property type="molecule type" value="Genomic_DNA"/>
</dbReference>
<reference evidence="2" key="1">
    <citation type="journal article" date="2019" name="Int. J. Syst. Evol. Microbiol.">
        <title>The Global Catalogue of Microorganisms (GCM) 10K type strain sequencing project: providing services to taxonomists for standard genome sequencing and annotation.</title>
        <authorList>
            <consortium name="The Broad Institute Genomics Platform"/>
            <consortium name="The Broad Institute Genome Sequencing Center for Infectious Disease"/>
            <person name="Wu L."/>
            <person name="Ma J."/>
        </authorList>
    </citation>
    <scope>NUCLEOTIDE SEQUENCE [LARGE SCALE GENOMIC DNA]</scope>
    <source>
        <strain evidence="2">JCM 18958</strain>
    </source>
</reference>
<comment type="caution">
    <text evidence="1">The sequence shown here is derived from an EMBL/GenBank/DDBJ whole genome shotgun (WGS) entry which is preliminary data.</text>
</comment>
<dbReference type="Proteomes" id="UP001501446">
    <property type="component" value="Unassembled WGS sequence"/>
</dbReference>
<evidence type="ECO:0008006" key="3">
    <source>
        <dbReference type="Google" id="ProtNLM"/>
    </source>
</evidence>